<dbReference type="RefSeq" id="WP_133434848.1">
    <property type="nucleotide sequence ID" value="NZ_JAUFSA010000001.1"/>
</dbReference>
<dbReference type="AlphaFoldDB" id="A0A4R5X046"/>
<evidence type="ECO:0000256" key="3">
    <source>
        <dbReference type="ARBA" id="ARBA00023002"/>
    </source>
</evidence>
<dbReference type="InterPro" id="IPR036291">
    <property type="entry name" value="NAD(P)-bd_dom_sf"/>
</dbReference>
<dbReference type="SUPFAM" id="SSF51735">
    <property type="entry name" value="NAD(P)-binding Rossmann-fold domains"/>
    <property type="match status" value="1"/>
</dbReference>
<dbReference type="Pfam" id="PF00106">
    <property type="entry name" value="adh_short"/>
    <property type="match status" value="1"/>
</dbReference>
<evidence type="ECO:0000313" key="4">
    <source>
        <dbReference type="EMBL" id="MDP7737874.1"/>
    </source>
</evidence>
<dbReference type="PANTHER" id="PTHR43899">
    <property type="entry name" value="RH59310P"/>
    <property type="match status" value="1"/>
</dbReference>
<comment type="subcellular location">
    <subcellularLocation>
        <location evidence="1">Endoplasmic reticulum</location>
    </subcellularLocation>
</comment>
<dbReference type="InterPro" id="IPR002347">
    <property type="entry name" value="SDR_fam"/>
</dbReference>
<dbReference type="Proteomes" id="UP001229081">
    <property type="component" value="Unassembled WGS sequence"/>
</dbReference>
<keyword evidence="3" id="KW-0560">Oxidoreductase</keyword>
<reference evidence="4" key="1">
    <citation type="submission" date="2023-06" db="EMBL/GenBank/DDBJ databases">
        <title>Identification of two novel mycobacterium reveal diversities and complexities of Mycobacterium gordonae clade.</title>
        <authorList>
            <person name="Matsumoto Y."/>
            <person name="Nakamura S."/>
            <person name="Motooka D."/>
            <person name="Fukushima K."/>
        </authorList>
    </citation>
    <scope>NUCLEOTIDE SEQUENCE</scope>
    <source>
        <strain evidence="4">TY812</strain>
    </source>
</reference>
<dbReference type="EMBL" id="JAUFSA010000001">
    <property type="protein sequence ID" value="MDP7737874.1"/>
    <property type="molecule type" value="Genomic_DNA"/>
</dbReference>
<dbReference type="PIRSF" id="PIRSF000126">
    <property type="entry name" value="11-beta-HSD1"/>
    <property type="match status" value="1"/>
</dbReference>
<evidence type="ECO:0000313" key="5">
    <source>
        <dbReference type="Proteomes" id="UP001229081"/>
    </source>
</evidence>
<protein>
    <submittedName>
        <fullName evidence="4">SDR family NAD(P)-dependent oxidoreductase</fullName>
    </submittedName>
</protein>
<evidence type="ECO:0000256" key="2">
    <source>
        <dbReference type="ARBA" id="ARBA00006484"/>
    </source>
</evidence>
<gene>
    <name evidence="4" type="ORF">QXL92_24310</name>
</gene>
<accession>A0A4R5X046</accession>
<dbReference type="InterPro" id="IPR051019">
    <property type="entry name" value="VLCFA-Steroid_DH"/>
</dbReference>
<organism evidence="4 5">
    <name type="scientific">Mycobacterium paragordonae</name>
    <dbReference type="NCBI Taxonomy" id="1389713"/>
    <lineage>
        <taxon>Bacteria</taxon>
        <taxon>Bacillati</taxon>
        <taxon>Actinomycetota</taxon>
        <taxon>Actinomycetes</taxon>
        <taxon>Mycobacteriales</taxon>
        <taxon>Mycobacteriaceae</taxon>
        <taxon>Mycobacterium</taxon>
    </lineage>
</organism>
<sequence>MNKRERYGPWAVITGASDGIGRAITKHVAAEGFDVVVAARGEAKLRELAGELERSYGIKTQVVAVDLGQTTGVAALLDATDGMDVGLAVLAAGFGTTGPFTATATADELEMIAVNITAVAQLTQSFAAGMTARRRGGIVLFGSILGWQGVPGQANYAATKAYVQNLAEGLHRELKPRGVDVLSVAPGPVHTGFAARAGLTMKSAAAPEVVAKAMWSSLGRRVTVVPGGQAKFLTASLKMLPRRYRSIILGRVMASMRP</sequence>
<dbReference type="InterPro" id="IPR020904">
    <property type="entry name" value="Sc_DH/Rdtase_CS"/>
</dbReference>
<name>A0A4R5X046_9MYCO</name>
<dbReference type="PANTHER" id="PTHR43899:SF13">
    <property type="entry name" value="RH59310P"/>
    <property type="match status" value="1"/>
</dbReference>
<comment type="caution">
    <text evidence="4">The sequence shown here is derived from an EMBL/GenBank/DDBJ whole genome shotgun (WGS) entry which is preliminary data.</text>
</comment>
<dbReference type="Gene3D" id="3.40.50.720">
    <property type="entry name" value="NAD(P)-binding Rossmann-like Domain"/>
    <property type="match status" value="1"/>
</dbReference>
<dbReference type="PROSITE" id="PS00061">
    <property type="entry name" value="ADH_SHORT"/>
    <property type="match status" value="1"/>
</dbReference>
<proteinExistence type="inferred from homology"/>
<evidence type="ECO:0000256" key="1">
    <source>
        <dbReference type="ARBA" id="ARBA00004240"/>
    </source>
</evidence>
<dbReference type="GO" id="GO:0016491">
    <property type="term" value="F:oxidoreductase activity"/>
    <property type="evidence" value="ECO:0007669"/>
    <property type="project" value="UniProtKB-KW"/>
</dbReference>
<comment type="similarity">
    <text evidence="2">Belongs to the short-chain dehydrogenases/reductases (SDR) family.</text>
</comment>
<dbReference type="PRINTS" id="PR00081">
    <property type="entry name" value="GDHRDH"/>
</dbReference>